<name>A0A381RFZ6_9ZZZZ</name>
<dbReference type="NCBIfam" id="TIGR03413">
    <property type="entry name" value="GSH_gloB"/>
    <property type="match status" value="1"/>
</dbReference>
<dbReference type="AlphaFoldDB" id="A0A381RFZ6"/>
<dbReference type="InterPro" id="IPR036866">
    <property type="entry name" value="RibonucZ/Hydroxyglut_hydro"/>
</dbReference>
<dbReference type="PIRSF" id="PIRSF005457">
    <property type="entry name" value="Glx"/>
    <property type="match status" value="1"/>
</dbReference>
<evidence type="ECO:0000256" key="2">
    <source>
        <dbReference type="ARBA" id="ARBA00006759"/>
    </source>
</evidence>
<evidence type="ECO:0000256" key="1">
    <source>
        <dbReference type="ARBA" id="ARBA00001947"/>
    </source>
</evidence>
<keyword evidence="3" id="KW-0479">Metal-binding</keyword>
<dbReference type="InterPro" id="IPR035680">
    <property type="entry name" value="Clx_II_MBL"/>
</dbReference>
<accession>A0A381RFZ6</accession>
<dbReference type="Pfam" id="PF16123">
    <property type="entry name" value="HAGH_C"/>
    <property type="match status" value="1"/>
</dbReference>
<dbReference type="GO" id="GO:0004416">
    <property type="term" value="F:hydroxyacylglutathione hydrolase activity"/>
    <property type="evidence" value="ECO:0007669"/>
    <property type="project" value="InterPro"/>
</dbReference>
<dbReference type="PANTHER" id="PTHR11935">
    <property type="entry name" value="BETA LACTAMASE DOMAIN"/>
    <property type="match status" value="1"/>
</dbReference>
<dbReference type="GO" id="GO:0019243">
    <property type="term" value="P:methylglyoxal catabolic process to D-lactate via S-lactoyl-glutathione"/>
    <property type="evidence" value="ECO:0007669"/>
    <property type="project" value="InterPro"/>
</dbReference>
<dbReference type="CDD" id="cd07723">
    <property type="entry name" value="hydroxyacylglutathione_hydrolase_MBL-fold"/>
    <property type="match status" value="1"/>
</dbReference>
<evidence type="ECO:0000259" key="6">
    <source>
        <dbReference type="SMART" id="SM00849"/>
    </source>
</evidence>
<evidence type="ECO:0000256" key="3">
    <source>
        <dbReference type="ARBA" id="ARBA00022723"/>
    </source>
</evidence>
<dbReference type="InterPro" id="IPR032282">
    <property type="entry name" value="HAGH_C"/>
</dbReference>
<dbReference type="InterPro" id="IPR017782">
    <property type="entry name" value="Hydroxyacylglutathione_Hdrlase"/>
</dbReference>
<feature type="domain" description="Metallo-beta-lactamase" evidence="6">
    <location>
        <begin position="11"/>
        <end position="169"/>
    </location>
</feature>
<dbReference type="SUPFAM" id="SSF56281">
    <property type="entry name" value="Metallo-hydrolase/oxidoreductase"/>
    <property type="match status" value="1"/>
</dbReference>
<protein>
    <recommendedName>
        <fullName evidence="6">Metallo-beta-lactamase domain-containing protein</fullName>
    </recommendedName>
</protein>
<sequence>MKIVTIPCLQDNFAYLLICKKTKEAAVVDPSEQAPVRKAVEQEGVKLTTILNTHHHWDHVGGNKELKALYPELTIYGHDSDRGRIPEQTEFLKNGDGVRFGEQSGSFLHNPGHTSGAITYVFGKTAFTGDTLFAGGCGRLFEGTPAQMYDSLNFNIGRLPDETELYFGHEYTEANLRFALTVEPGNAEIQKKLAAVTALRSSGAFSTPTTIAVERQTNPFLRCYSAEIHTTLKSKDPNHDLSEKNVFRTLRELKNHF</sequence>
<dbReference type="PANTHER" id="PTHR11935:SF7">
    <property type="entry name" value="HYDROXYACYLGLUTATHIONE HYDROLASE 2, CHLOROPLASTIC-RELATED"/>
    <property type="match status" value="1"/>
</dbReference>
<gene>
    <name evidence="7" type="ORF">METZ01_LOCUS43225</name>
</gene>
<dbReference type="EMBL" id="UINC01001889">
    <property type="protein sequence ID" value="SUZ90371.1"/>
    <property type="molecule type" value="Genomic_DNA"/>
</dbReference>
<proteinExistence type="inferred from homology"/>
<evidence type="ECO:0000256" key="5">
    <source>
        <dbReference type="ARBA" id="ARBA00022833"/>
    </source>
</evidence>
<dbReference type="SMART" id="SM00849">
    <property type="entry name" value="Lactamase_B"/>
    <property type="match status" value="1"/>
</dbReference>
<keyword evidence="5" id="KW-0862">Zinc</keyword>
<keyword evidence="4" id="KW-0378">Hydrolase</keyword>
<reference evidence="7" key="1">
    <citation type="submission" date="2018-05" db="EMBL/GenBank/DDBJ databases">
        <authorList>
            <person name="Lanie J.A."/>
            <person name="Ng W.-L."/>
            <person name="Kazmierczak K.M."/>
            <person name="Andrzejewski T.M."/>
            <person name="Davidsen T.M."/>
            <person name="Wayne K.J."/>
            <person name="Tettelin H."/>
            <person name="Glass J.I."/>
            <person name="Rusch D."/>
            <person name="Podicherti R."/>
            <person name="Tsui H.-C.T."/>
            <person name="Winkler M.E."/>
        </authorList>
    </citation>
    <scope>NUCLEOTIDE SEQUENCE</scope>
</reference>
<dbReference type="HAMAP" id="MF_01374">
    <property type="entry name" value="Glyoxalase_2"/>
    <property type="match status" value="1"/>
</dbReference>
<dbReference type="InterPro" id="IPR001279">
    <property type="entry name" value="Metallo-B-lactamas"/>
</dbReference>
<organism evidence="7">
    <name type="scientific">marine metagenome</name>
    <dbReference type="NCBI Taxonomy" id="408172"/>
    <lineage>
        <taxon>unclassified sequences</taxon>
        <taxon>metagenomes</taxon>
        <taxon>ecological metagenomes</taxon>
    </lineage>
</organism>
<evidence type="ECO:0000256" key="4">
    <source>
        <dbReference type="ARBA" id="ARBA00022801"/>
    </source>
</evidence>
<comment type="similarity">
    <text evidence="2">Belongs to the metallo-beta-lactamase superfamily. Glyoxalase II family.</text>
</comment>
<dbReference type="Gene3D" id="3.60.15.10">
    <property type="entry name" value="Ribonuclease Z/Hydroxyacylglutathione hydrolase-like"/>
    <property type="match status" value="1"/>
</dbReference>
<comment type="cofactor">
    <cofactor evidence="1">
        <name>Zn(2+)</name>
        <dbReference type="ChEBI" id="CHEBI:29105"/>
    </cofactor>
</comment>
<evidence type="ECO:0000313" key="7">
    <source>
        <dbReference type="EMBL" id="SUZ90371.1"/>
    </source>
</evidence>
<dbReference type="Pfam" id="PF00753">
    <property type="entry name" value="Lactamase_B"/>
    <property type="match status" value="1"/>
</dbReference>
<dbReference type="GO" id="GO:0046872">
    <property type="term" value="F:metal ion binding"/>
    <property type="evidence" value="ECO:0007669"/>
    <property type="project" value="UniProtKB-KW"/>
</dbReference>